<evidence type="ECO:0000259" key="2">
    <source>
        <dbReference type="Pfam" id="PF02517"/>
    </source>
</evidence>
<feature type="domain" description="CAAX prenyl protease 2/Lysostaphin resistance protein A-like" evidence="2">
    <location>
        <begin position="155"/>
        <end position="255"/>
    </location>
</feature>
<dbReference type="InterPro" id="IPR003675">
    <property type="entry name" value="Rce1/LyrA-like_dom"/>
</dbReference>
<reference evidence="3" key="1">
    <citation type="submission" date="2015-04" db="EMBL/GenBank/DDBJ databases">
        <title>The genome sequence of the plant pathogenic Rhizarian Plasmodiophora brassicae reveals insights in its biotrophic life cycle and the origin of chitin synthesis.</title>
        <authorList>
            <person name="Schwelm A."/>
            <person name="Fogelqvist J."/>
            <person name="Knaust A."/>
            <person name="Julke S."/>
            <person name="Lilja T."/>
            <person name="Dhandapani V."/>
            <person name="Bonilla-Rosso G."/>
            <person name="Karlsson M."/>
            <person name="Shevchenko A."/>
            <person name="Choi S.R."/>
            <person name="Kim H.G."/>
            <person name="Park J.Y."/>
            <person name="Lim Y.P."/>
            <person name="Ludwig-Muller J."/>
            <person name="Dixelius C."/>
        </authorList>
    </citation>
    <scope>NUCLEOTIDE SEQUENCE</scope>
    <source>
        <tissue evidence="3">Potato root galls</tissue>
    </source>
</reference>
<feature type="transmembrane region" description="Helical" evidence="1">
    <location>
        <begin position="241"/>
        <end position="261"/>
    </location>
</feature>
<keyword evidence="1" id="KW-0472">Membrane</keyword>
<feature type="transmembrane region" description="Helical" evidence="1">
    <location>
        <begin position="273"/>
        <end position="292"/>
    </location>
</feature>
<evidence type="ECO:0000313" key="3">
    <source>
        <dbReference type="EMBL" id="CRZ11071.1"/>
    </source>
</evidence>
<sequence>APYDQFLGRLLSRRYPLRTMTKPTSNDKAVPPRSVVAITECLVTVVEYIMIASLSSTIIRSSHLESDLLSISASVFASLAMLSWMMHRHWSSYDFPISKYAEMLGLHQVRLSTISLFLIMLLAISHIALCWIHSMSGSTSVSWSNLYNSNGWFNWRLMVEMVIIAPIQEEIVFRGIIMSILRRRMPDNKLVIVSGSCGFFSLIHMLNFASNKYSTQYVCLQILLSFLISGFYSIRIIMSRSLWESIILHALNNFLACFVSQHAELNIFGDPLLLFPLVQTFIVFSALFWLSWRAVDIPLENGQSKDILIRETNKTQ</sequence>
<dbReference type="PANTHER" id="PTHR36435:SF1">
    <property type="entry name" value="CAAX AMINO TERMINAL PROTEASE FAMILY PROTEIN"/>
    <property type="match status" value="1"/>
</dbReference>
<dbReference type="Pfam" id="PF02517">
    <property type="entry name" value="Rce1-like"/>
    <property type="match status" value="1"/>
</dbReference>
<dbReference type="AlphaFoldDB" id="A0A0H5RB86"/>
<feature type="non-terminal residue" evidence="3">
    <location>
        <position position="1"/>
    </location>
</feature>
<organism evidence="3">
    <name type="scientific">Spongospora subterranea</name>
    <dbReference type="NCBI Taxonomy" id="70186"/>
    <lineage>
        <taxon>Eukaryota</taxon>
        <taxon>Sar</taxon>
        <taxon>Rhizaria</taxon>
        <taxon>Endomyxa</taxon>
        <taxon>Phytomyxea</taxon>
        <taxon>Plasmodiophorida</taxon>
        <taxon>Plasmodiophoridae</taxon>
        <taxon>Spongospora</taxon>
    </lineage>
</organism>
<feature type="transmembrane region" description="Helical" evidence="1">
    <location>
        <begin position="190"/>
        <end position="209"/>
    </location>
</feature>
<dbReference type="EMBL" id="HACM01010629">
    <property type="protein sequence ID" value="CRZ11071.1"/>
    <property type="molecule type" value="Transcribed_RNA"/>
</dbReference>
<dbReference type="PANTHER" id="PTHR36435">
    <property type="entry name" value="SLR1288 PROTEIN"/>
    <property type="match status" value="1"/>
</dbReference>
<keyword evidence="1" id="KW-1133">Transmembrane helix</keyword>
<feature type="transmembrane region" description="Helical" evidence="1">
    <location>
        <begin position="107"/>
        <end position="132"/>
    </location>
</feature>
<feature type="transmembrane region" description="Helical" evidence="1">
    <location>
        <begin position="215"/>
        <end position="234"/>
    </location>
</feature>
<dbReference type="GO" id="GO:0004175">
    <property type="term" value="F:endopeptidase activity"/>
    <property type="evidence" value="ECO:0007669"/>
    <property type="project" value="UniProtKB-ARBA"/>
</dbReference>
<proteinExistence type="predicted"/>
<dbReference type="GO" id="GO:0080120">
    <property type="term" value="P:CAAX-box protein maturation"/>
    <property type="evidence" value="ECO:0007669"/>
    <property type="project" value="UniProtKB-ARBA"/>
</dbReference>
<keyword evidence="1" id="KW-0812">Transmembrane</keyword>
<dbReference type="InterPro" id="IPR052710">
    <property type="entry name" value="CAAX_protease"/>
</dbReference>
<evidence type="ECO:0000256" key="1">
    <source>
        <dbReference type="SAM" id="Phobius"/>
    </source>
</evidence>
<protein>
    <recommendedName>
        <fullName evidence="2">CAAX prenyl protease 2/Lysostaphin resistance protein A-like domain-containing protein</fullName>
    </recommendedName>
</protein>
<name>A0A0H5RB86_9EUKA</name>
<accession>A0A0H5RB86</accession>